<dbReference type="PANTHER" id="PTHR45138">
    <property type="entry name" value="REGULATORY COMPONENTS OF SENSORY TRANSDUCTION SYSTEM"/>
    <property type="match status" value="1"/>
</dbReference>
<dbReference type="GO" id="GO:0005886">
    <property type="term" value="C:plasma membrane"/>
    <property type="evidence" value="ECO:0007669"/>
    <property type="project" value="TreeGrafter"/>
</dbReference>
<dbReference type="Pfam" id="PF00990">
    <property type="entry name" value="GGDEF"/>
    <property type="match status" value="1"/>
</dbReference>
<accession>A0A8J7I7Q0</accession>
<dbReference type="AlphaFoldDB" id="A0A8J7I7Q0"/>
<dbReference type="InterPro" id="IPR050469">
    <property type="entry name" value="Diguanylate_Cyclase"/>
</dbReference>
<reference evidence="2 3" key="1">
    <citation type="journal article" date="2021" name="Int. J. Syst. Evol. Microbiol.">
        <title>Amazonocrinis nigriterrae gen. nov., sp. nov., Atlanticothrix silvestris gen. nov., sp. nov. and Dendronalium phyllosphericum gen. nov., sp. nov., nostocacean cyanobacteria from Brazilian environments.</title>
        <authorList>
            <person name="Alvarenga D.O."/>
            <person name="Andreote A.P.D."/>
            <person name="Branco L.H.Z."/>
            <person name="Delbaje E."/>
            <person name="Cruz R.B."/>
            <person name="Varani A.M."/>
            <person name="Fiore M.F."/>
        </authorList>
    </citation>
    <scope>NUCLEOTIDE SEQUENCE [LARGE SCALE GENOMIC DNA]</scope>
    <source>
        <strain evidence="2 3">CENA369</strain>
    </source>
</reference>
<dbReference type="PANTHER" id="PTHR45138:SF9">
    <property type="entry name" value="DIGUANYLATE CYCLASE DGCM-RELATED"/>
    <property type="match status" value="1"/>
</dbReference>
<dbReference type="GO" id="GO:1902201">
    <property type="term" value="P:negative regulation of bacterial-type flagellum-dependent cell motility"/>
    <property type="evidence" value="ECO:0007669"/>
    <property type="project" value="TreeGrafter"/>
</dbReference>
<feature type="domain" description="GGDEF" evidence="1">
    <location>
        <begin position="507"/>
        <end position="647"/>
    </location>
</feature>
<evidence type="ECO:0000313" key="3">
    <source>
        <dbReference type="Proteomes" id="UP000662314"/>
    </source>
</evidence>
<dbReference type="Pfam" id="PF14516">
    <property type="entry name" value="AAA_35"/>
    <property type="match status" value="1"/>
</dbReference>
<gene>
    <name evidence="2" type="ORF">I8752_13335</name>
</gene>
<evidence type="ECO:0000259" key="1">
    <source>
        <dbReference type="PROSITE" id="PS50887"/>
    </source>
</evidence>
<dbReference type="SUPFAM" id="SSF52540">
    <property type="entry name" value="P-loop containing nucleoside triphosphate hydrolases"/>
    <property type="match status" value="1"/>
</dbReference>
<dbReference type="InterPro" id="IPR043128">
    <property type="entry name" value="Rev_trsase/Diguanyl_cyclase"/>
</dbReference>
<dbReference type="GO" id="GO:0052621">
    <property type="term" value="F:diguanylate cyclase activity"/>
    <property type="evidence" value="ECO:0007669"/>
    <property type="project" value="TreeGrafter"/>
</dbReference>
<dbReference type="InterPro" id="IPR027417">
    <property type="entry name" value="P-loop_NTPase"/>
</dbReference>
<dbReference type="Proteomes" id="UP000662314">
    <property type="component" value="Unassembled WGS sequence"/>
</dbReference>
<dbReference type="InterPro" id="IPR058651">
    <property type="entry name" value="HTH_VMAP-M9"/>
</dbReference>
<dbReference type="Pfam" id="PF26355">
    <property type="entry name" value="HTH_VMAP-M9"/>
    <property type="match status" value="1"/>
</dbReference>
<comment type="caution">
    <text evidence="2">The sequence shown here is derived from an EMBL/GenBank/DDBJ whole genome shotgun (WGS) entry which is preliminary data.</text>
</comment>
<dbReference type="NCBIfam" id="TIGR00254">
    <property type="entry name" value="GGDEF"/>
    <property type="match status" value="1"/>
</dbReference>
<dbReference type="Gene3D" id="3.30.70.270">
    <property type="match status" value="1"/>
</dbReference>
<evidence type="ECO:0000313" key="2">
    <source>
        <dbReference type="EMBL" id="MBH8573987.1"/>
    </source>
</evidence>
<keyword evidence="3" id="KW-1185">Reference proteome</keyword>
<protein>
    <submittedName>
        <fullName evidence="2">AAA-like domain-containing protein</fullName>
    </submittedName>
</protein>
<dbReference type="SUPFAM" id="SSF55073">
    <property type="entry name" value="Nucleotide cyclase"/>
    <property type="match status" value="1"/>
</dbReference>
<proteinExistence type="predicted"/>
<organism evidence="2 3">
    <name type="scientific">Dendronalium phyllosphericum CENA369</name>
    <dbReference type="NCBI Taxonomy" id="1725256"/>
    <lineage>
        <taxon>Bacteria</taxon>
        <taxon>Bacillati</taxon>
        <taxon>Cyanobacteriota</taxon>
        <taxon>Cyanophyceae</taxon>
        <taxon>Nostocales</taxon>
        <taxon>Nostocaceae</taxon>
        <taxon>Dendronalium</taxon>
        <taxon>Dendronalium phyllosphericum</taxon>
    </lineage>
</organism>
<dbReference type="InterPro" id="IPR029787">
    <property type="entry name" value="Nucleotide_cyclase"/>
</dbReference>
<sequence length="647" mass="74640">MEQLLKAVEQILQNRSFGHIQRFVLHQSWLGRTYGEMADGSGYRSEYFKEVGSQLWHDLSEALGKRVTKKNLHLVLDRYYQDSAEQQKYKPQQEPLEEFKPESVFLYSILANKMDFPSGPVLLDSPFYINRPPLEELICSEIMQPGCLLRIKAPKKMGKSSLLNRMIAHANEQGCQTVYIDFQEADRDVFASLDKFLRWFCVNVSRQLNLLPCLDDFWDAEMGSKVSCKIYFEAYLLQYVDENPIVLALNEVNRIFEHPNIAQDFLPMLRFWHEQAKQDRTWRKLRIVVVHTTEIYVPLKLNQSPFNVGITVSLPPFTLEQVQNLAQRYGLDWAANTQGAQRLASLQAMIGGHPYLANLALYHLCQEKMTLEELLQTASTPTGIYSQHLRDLLALLQKEPQSMSAMQQVIAEDERVELDAIAAYKLESMGLVQLDGNQARVSCELYRLYFHQQLRKQNSTNIFDSQLVQKPKDSLIDKTDALRHFINLQYFKQYLEMEWLQWQTSAVPLSLIVCEIEYLKEYSDRSFNILQRVGSTIRNCLKHQAALIAHYEQTKFAAILPQANADMAIGLAENIRQRVKTLAIAHAHSQFNEFPEPVFKVYLGIATTKPSDENSPEMLIVAAEEALLQSKIKECYYLSNSVLTEEK</sequence>
<dbReference type="InterPro" id="IPR000160">
    <property type="entry name" value="GGDEF_dom"/>
</dbReference>
<name>A0A8J7I7Q0_9NOST</name>
<dbReference type="SMART" id="SM00267">
    <property type="entry name" value="GGDEF"/>
    <property type="match status" value="1"/>
</dbReference>
<dbReference type="GO" id="GO:0043709">
    <property type="term" value="P:cell adhesion involved in single-species biofilm formation"/>
    <property type="evidence" value="ECO:0007669"/>
    <property type="project" value="TreeGrafter"/>
</dbReference>
<dbReference type="EMBL" id="JAECZA010000052">
    <property type="protein sequence ID" value="MBH8573987.1"/>
    <property type="molecule type" value="Genomic_DNA"/>
</dbReference>
<dbReference type="PROSITE" id="PS50887">
    <property type="entry name" value="GGDEF"/>
    <property type="match status" value="1"/>
</dbReference>
<dbReference type="Gene3D" id="3.40.50.300">
    <property type="entry name" value="P-loop containing nucleotide triphosphate hydrolases"/>
    <property type="match status" value="1"/>
</dbReference>
<dbReference type="RefSeq" id="WP_214432806.1">
    <property type="nucleotide sequence ID" value="NZ_CAWPUQ010000287.1"/>
</dbReference>